<reference evidence="8" key="1">
    <citation type="submission" date="2021-03" db="EMBL/GenBank/DDBJ databases">
        <title>Acanthopleuribacteraceae sp. M133.</title>
        <authorList>
            <person name="Wang G."/>
        </authorList>
    </citation>
    <scope>NUCLEOTIDE SEQUENCE</scope>
    <source>
        <strain evidence="8">M133</strain>
    </source>
</reference>
<gene>
    <name evidence="7 8" type="primary">rpsN</name>
    <name evidence="8" type="ORF">J3U87_34900</name>
</gene>
<dbReference type="Gene3D" id="1.10.287.1480">
    <property type="match status" value="1"/>
</dbReference>
<evidence type="ECO:0000256" key="6">
    <source>
        <dbReference type="ARBA" id="ARBA00047110"/>
    </source>
</evidence>
<keyword evidence="4 7" id="KW-0687">Ribonucleoprotein</keyword>
<evidence type="ECO:0000256" key="4">
    <source>
        <dbReference type="ARBA" id="ARBA00023274"/>
    </source>
</evidence>
<organism evidence="8 9">
    <name type="scientific">Sulfidibacter corallicola</name>
    <dbReference type="NCBI Taxonomy" id="2818388"/>
    <lineage>
        <taxon>Bacteria</taxon>
        <taxon>Pseudomonadati</taxon>
        <taxon>Acidobacteriota</taxon>
        <taxon>Holophagae</taxon>
        <taxon>Acanthopleuribacterales</taxon>
        <taxon>Acanthopleuribacteraceae</taxon>
        <taxon>Sulfidibacter</taxon>
    </lineage>
</organism>
<dbReference type="RefSeq" id="WP_237380840.1">
    <property type="nucleotide sequence ID" value="NZ_CP071793.1"/>
</dbReference>
<dbReference type="SUPFAM" id="SSF57716">
    <property type="entry name" value="Glucocorticoid receptor-like (DNA-binding domain)"/>
    <property type="match status" value="1"/>
</dbReference>
<protein>
    <recommendedName>
        <fullName evidence="5 7">Small ribosomal subunit protein uS14</fullName>
    </recommendedName>
</protein>
<name>A0A8A4TNX8_SULCO</name>
<evidence type="ECO:0000313" key="8">
    <source>
        <dbReference type="EMBL" id="QTD50802.1"/>
    </source>
</evidence>
<dbReference type="AlphaFoldDB" id="A0A8A4TNX8"/>
<dbReference type="HAMAP" id="MF_00537">
    <property type="entry name" value="Ribosomal_uS14_1"/>
    <property type="match status" value="1"/>
</dbReference>
<dbReference type="InterPro" id="IPR001209">
    <property type="entry name" value="Ribosomal_uS14"/>
</dbReference>
<dbReference type="Proteomes" id="UP000663929">
    <property type="component" value="Chromosome"/>
</dbReference>
<comment type="subunit">
    <text evidence="6 7">Part of the 30S ribosomal subunit. Contacts proteins S3 and S10.</text>
</comment>
<dbReference type="FunFam" id="1.10.287.1480:FF:000001">
    <property type="entry name" value="30S ribosomal protein S14"/>
    <property type="match status" value="1"/>
</dbReference>
<dbReference type="PANTHER" id="PTHR19836:SF19">
    <property type="entry name" value="SMALL RIBOSOMAL SUBUNIT PROTEIN US14M"/>
    <property type="match status" value="1"/>
</dbReference>
<dbReference type="GO" id="GO:0019843">
    <property type="term" value="F:rRNA binding"/>
    <property type="evidence" value="ECO:0007669"/>
    <property type="project" value="UniProtKB-UniRule"/>
</dbReference>
<dbReference type="NCBIfam" id="NF006477">
    <property type="entry name" value="PRK08881.1"/>
    <property type="match status" value="1"/>
</dbReference>
<comment type="function">
    <text evidence="1 7">Binds 16S rRNA, required for the assembly of 30S particles and may also be responsible for determining the conformation of the 16S rRNA at the A site.</text>
</comment>
<dbReference type="Pfam" id="PF00253">
    <property type="entry name" value="Ribosomal_S14"/>
    <property type="match status" value="1"/>
</dbReference>
<dbReference type="GO" id="GO:0006412">
    <property type="term" value="P:translation"/>
    <property type="evidence" value="ECO:0007669"/>
    <property type="project" value="UniProtKB-UniRule"/>
</dbReference>
<evidence type="ECO:0000313" key="9">
    <source>
        <dbReference type="Proteomes" id="UP000663929"/>
    </source>
</evidence>
<dbReference type="GO" id="GO:0003735">
    <property type="term" value="F:structural constituent of ribosome"/>
    <property type="evidence" value="ECO:0007669"/>
    <property type="project" value="InterPro"/>
</dbReference>
<comment type="similarity">
    <text evidence="2 7">Belongs to the universal ribosomal protein uS14 family.</text>
</comment>
<accession>A0A8A4TNX8</accession>
<keyword evidence="7" id="KW-0699">rRNA-binding</keyword>
<dbReference type="InterPro" id="IPR023036">
    <property type="entry name" value="Ribosomal_uS14_bac/plastid"/>
</dbReference>
<keyword evidence="7" id="KW-0694">RNA-binding</keyword>
<evidence type="ECO:0000256" key="1">
    <source>
        <dbReference type="ARBA" id="ARBA00003686"/>
    </source>
</evidence>
<dbReference type="GO" id="GO:0015935">
    <property type="term" value="C:small ribosomal subunit"/>
    <property type="evidence" value="ECO:0007669"/>
    <property type="project" value="TreeGrafter"/>
</dbReference>
<evidence type="ECO:0000256" key="3">
    <source>
        <dbReference type="ARBA" id="ARBA00022980"/>
    </source>
</evidence>
<keyword evidence="9" id="KW-1185">Reference proteome</keyword>
<keyword evidence="3 7" id="KW-0689">Ribosomal protein</keyword>
<dbReference type="KEGG" id="scor:J3U87_34900"/>
<dbReference type="GO" id="GO:0005737">
    <property type="term" value="C:cytoplasm"/>
    <property type="evidence" value="ECO:0007669"/>
    <property type="project" value="UniProtKB-ARBA"/>
</dbReference>
<evidence type="ECO:0000256" key="5">
    <source>
        <dbReference type="ARBA" id="ARBA00035167"/>
    </source>
</evidence>
<dbReference type="EMBL" id="CP071793">
    <property type="protein sequence ID" value="QTD50802.1"/>
    <property type="molecule type" value="Genomic_DNA"/>
</dbReference>
<evidence type="ECO:0000256" key="7">
    <source>
        <dbReference type="HAMAP-Rule" id="MF_00537"/>
    </source>
</evidence>
<sequence>MAKKSKIARNLHRMKMVEKYRERRKELLKIMNDPETPDAEREEAARKFNNIPRDASPTRVRVRCEITGRPRGNYRKYRLSRNKFRELSLAGLLPGVTKSSW</sequence>
<dbReference type="PANTHER" id="PTHR19836">
    <property type="entry name" value="30S RIBOSOMAL PROTEIN S14"/>
    <property type="match status" value="1"/>
</dbReference>
<proteinExistence type="inferred from homology"/>
<evidence type="ECO:0000256" key="2">
    <source>
        <dbReference type="ARBA" id="ARBA00009083"/>
    </source>
</evidence>